<dbReference type="GO" id="GO:0005654">
    <property type="term" value="C:nucleoplasm"/>
    <property type="evidence" value="ECO:0007669"/>
    <property type="project" value="Ensembl"/>
</dbReference>
<evidence type="ECO:0000313" key="6">
    <source>
        <dbReference type="Proteomes" id="UP000694406"/>
    </source>
</evidence>
<dbReference type="GO" id="GO:0005509">
    <property type="term" value="F:calcium ion binding"/>
    <property type="evidence" value="ECO:0007669"/>
    <property type="project" value="InterPro"/>
</dbReference>
<dbReference type="Pfam" id="PF12763">
    <property type="entry name" value="EH"/>
    <property type="match status" value="1"/>
</dbReference>
<dbReference type="Proteomes" id="UP000694406">
    <property type="component" value="Unplaced"/>
</dbReference>
<accession>A0A8C5SFA6</accession>
<evidence type="ECO:0000256" key="3">
    <source>
        <dbReference type="SAM" id="MobiDB-lite"/>
    </source>
</evidence>
<sequence length="442" mass="48222">KKSFFQKKSTIKLKKFHFRELSDFDKDGALTLDEFCAAFHLVVARKNGYDLPEKLPESLMPKLIDLEDSAEVGDQSAEVGFASSPAEAPPSKSPSMPSLNQTWPELNQSSEQWETFSERSSSSQTLTQFDSNIAPADPDTAIVHPVPIRMTPSKIHMQEMELKRTGNDHTNPTSPLLVKSPDLAEESKISSSVKFTGGNTAADGYSSSDSFTSDAEHIGTTVTRQRSHSGTSPDNPAPPPPPPRPHPSHSRSSSLDMNRTFPVTPGGHVHRSADADGLIVHNNTSPQQIPEQPNFADFSHFEVFAASNEDDVEEIEKLPEVVQVEKPSDTAGSIRVAKGDGRIEDKTVSTTPANMAKGTTPLAPPPKPIRRRPKSEDELRPEVEEPAQKAGVIAAVLASQPSIPRSVGKDKKAIQASIRRNKETNTVLARLNSELQQQLKVR</sequence>
<proteinExistence type="predicted"/>
<dbReference type="GO" id="GO:0016197">
    <property type="term" value="P:endosomal transport"/>
    <property type="evidence" value="ECO:0007669"/>
    <property type="project" value="TreeGrafter"/>
</dbReference>
<dbReference type="InterPro" id="IPR000261">
    <property type="entry name" value="EH_dom"/>
</dbReference>
<feature type="compositionally biased region" description="Polar residues" evidence="3">
    <location>
        <begin position="189"/>
        <end position="213"/>
    </location>
</feature>
<evidence type="ECO:0000256" key="2">
    <source>
        <dbReference type="ARBA" id="ARBA00022837"/>
    </source>
</evidence>
<feature type="compositionally biased region" description="Pro residues" evidence="3">
    <location>
        <begin position="235"/>
        <end position="245"/>
    </location>
</feature>
<dbReference type="Ensembl" id="ENSLLTT00000017829.1">
    <property type="protein sequence ID" value="ENSLLTP00000017184.1"/>
    <property type="gene ID" value="ENSLLTG00000013064.1"/>
</dbReference>
<feature type="domain" description="EF-hand" evidence="4">
    <location>
        <begin position="23"/>
        <end position="45"/>
    </location>
</feature>
<feature type="region of interest" description="Disordered" evidence="3">
    <location>
        <begin position="319"/>
        <end position="387"/>
    </location>
</feature>
<dbReference type="GO" id="GO:0005829">
    <property type="term" value="C:cytosol"/>
    <property type="evidence" value="ECO:0007669"/>
    <property type="project" value="Ensembl"/>
</dbReference>
<dbReference type="PANTHER" id="PTHR11216:SF63">
    <property type="entry name" value="RALBP1-ASSOCIATED EPS DOMAIN-CONTAINING PROTEIN 1"/>
    <property type="match status" value="1"/>
</dbReference>
<dbReference type="InterPro" id="IPR018247">
    <property type="entry name" value="EF_Hand_1_Ca_BS"/>
</dbReference>
<dbReference type="PROSITE" id="PS50222">
    <property type="entry name" value="EF_HAND_2"/>
    <property type="match status" value="1"/>
</dbReference>
<reference evidence="5" key="2">
    <citation type="submission" date="2025-09" db="UniProtKB">
        <authorList>
            <consortium name="Ensembl"/>
        </authorList>
    </citation>
    <scope>IDENTIFICATION</scope>
</reference>
<feature type="compositionally biased region" description="Basic and acidic residues" evidence="3">
    <location>
        <begin position="337"/>
        <end position="347"/>
    </location>
</feature>
<evidence type="ECO:0000313" key="5">
    <source>
        <dbReference type="Ensembl" id="ENSLLTP00000017184.1"/>
    </source>
</evidence>
<reference evidence="5" key="1">
    <citation type="submission" date="2025-08" db="UniProtKB">
        <authorList>
            <consortium name="Ensembl"/>
        </authorList>
    </citation>
    <scope>IDENTIFICATION</scope>
</reference>
<dbReference type="InterPro" id="IPR011992">
    <property type="entry name" value="EF-hand-dom_pair"/>
</dbReference>
<dbReference type="GO" id="GO:0005905">
    <property type="term" value="C:clathrin-coated pit"/>
    <property type="evidence" value="ECO:0007669"/>
    <property type="project" value="Ensembl"/>
</dbReference>
<protein>
    <submittedName>
        <fullName evidence="5">RALBP1 associated Eps domain containing 1</fullName>
    </submittedName>
</protein>
<dbReference type="Gene3D" id="1.10.238.10">
    <property type="entry name" value="EF-hand"/>
    <property type="match status" value="1"/>
</dbReference>
<feature type="compositionally biased region" description="Polar residues" evidence="3">
    <location>
        <begin position="281"/>
        <end position="291"/>
    </location>
</feature>
<gene>
    <name evidence="5" type="primary">REPS1</name>
</gene>
<dbReference type="PANTHER" id="PTHR11216">
    <property type="entry name" value="EH DOMAIN"/>
    <property type="match status" value="1"/>
</dbReference>
<keyword evidence="6" id="KW-1185">Reference proteome</keyword>
<dbReference type="AlphaFoldDB" id="A0A8C5SFA6"/>
<feature type="region of interest" description="Disordered" evidence="3">
    <location>
        <begin position="189"/>
        <end position="293"/>
    </location>
</feature>
<feature type="compositionally biased region" description="Polar residues" evidence="3">
    <location>
        <begin position="220"/>
        <end position="234"/>
    </location>
</feature>
<dbReference type="PROSITE" id="PS00018">
    <property type="entry name" value="EF_HAND_1"/>
    <property type="match status" value="1"/>
</dbReference>
<dbReference type="SUPFAM" id="SSF47473">
    <property type="entry name" value="EF-hand"/>
    <property type="match status" value="1"/>
</dbReference>
<feature type="region of interest" description="Disordered" evidence="3">
    <location>
        <begin position="164"/>
        <end position="183"/>
    </location>
</feature>
<dbReference type="InterPro" id="IPR002048">
    <property type="entry name" value="EF_hand_dom"/>
</dbReference>
<evidence type="ECO:0000259" key="4">
    <source>
        <dbReference type="PROSITE" id="PS50222"/>
    </source>
</evidence>
<dbReference type="GeneTree" id="ENSGT00940000158749"/>
<keyword evidence="1" id="KW-0479">Metal-binding</keyword>
<feature type="compositionally biased region" description="Polar residues" evidence="3">
    <location>
        <begin position="99"/>
        <end position="111"/>
    </location>
</feature>
<dbReference type="GO" id="GO:0006897">
    <property type="term" value="P:endocytosis"/>
    <property type="evidence" value="ECO:0007669"/>
    <property type="project" value="TreeGrafter"/>
</dbReference>
<dbReference type="GO" id="GO:0017124">
    <property type="term" value="F:SH3 domain binding"/>
    <property type="evidence" value="ECO:0007669"/>
    <property type="project" value="Ensembl"/>
</dbReference>
<feature type="region of interest" description="Disordered" evidence="3">
    <location>
        <begin position="74"/>
        <end position="111"/>
    </location>
</feature>
<evidence type="ECO:0000256" key="1">
    <source>
        <dbReference type="ARBA" id="ARBA00022723"/>
    </source>
</evidence>
<organism evidence="5 6">
    <name type="scientific">Laticauda laticaudata</name>
    <name type="common">Blue-ringed sea krait</name>
    <name type="synonym">Blue-lipped sea krait</name>
    <dbReference type="NCBI Taxonomy" id="8630"/>
    <lineage>
        <taxon>Eukaryota</taxon>
        <taxon>Metazoa</taxon>
        <taxon>Chordata</taxon>
        <taxon>Craniata</taxon>
        <taxon>Vertebrata</taxon>
        <taxon>Euteleostomi</taxon>
        <taxon>Lepidosauria</taxon>
        <taxon>Squamata</taxon>
        <taxon>Bifurcata</taxon>
        <taxon>Unidentata</taxon>
        <taxon>Episquamata</taxon>
        <taxon>Toxicofera</taxon>
        <taxon>Serpentes</taxon>
        <taxon>Colubroidea</taxon>
        <taxon>Elapidae</taxon>
        <taxon>Laticaudinae</taxon>
        <taxon>Laticauda</taxon>
    </lineage>
</organism>
<name>A0A8C5SFA6_LATLA</name>
<dbReference type="GO" id="GO:0005886">
    <property type="term" value="C:plasma membrane"/>
    <property type="evidence" value="ECO:0007669"/>
    <property type="project" value="Ensembl"/>
</dbReference>
<feature type="compositionally biased region" description="Basic and acidic residues" evidence="3">
    <location>
        <begin position="374"/>
        <end position="387"/>
    </location>
</feature>
<keyword evidence="2" id="KW-0106">Calcium</keyword>